<evidence type="ECO:0000313" key="1">
    <source>
        <dbReference type="EMBL" id="CCC78701.1"/>
    </source>
</evidence>
<name>F9UNB2_LACPL</name>
<dbReference type="KEGG" id="lpl:lp_1347"/>
<dbReference type="EnsemblBacteria" id="CCC78701">
    <property type="protein sequence ID" value="CCC78701"/>
    <property type="gene ID" value="lp_1347"/>
</dbReference>
<protein>
    <recommendedName>
        <fullName evidence="3">Serine aminopeptidase S33 domain-containing protein</fullName>
    </recommendedName>
</protein>
<sequence>MIKALNIVTKTGTELQGALFKAAHATTVLIAITGVHGNFYSNPFYVNIGKTLMAAGIDFIYAQTRDAFNQVVSLNHLTGKKELVGSWSEQFDDANEDIAAYLSYAEENQYQHIILGGHSLGANKVIYYLANHADVNVTKFLLLSPANLKRLTDMVSLSERNIIQKQIAAGNSNQLLPFELFGWLPCTAKTADQWLNSGILDNVHSDLRADFSQIERIRLSGAMVIGTLDTFTYGDPIKYLKTINAHFLSHAENDLVFIQKTGHTYQNKDQKLANEILKLIKNWSLGGN</sequence>
<dbReference type="eggNOG" id="COG2267">
    <property type="taxonomic scope" value="Bacteria"/>
</dbReference>
<dbReference type="SUPFAM" id="SSF53474">
    <property type="entry name" value="alpha/beta-Hydrolases"/>
    <property type="match status" value="1"/>
</dbReference>
<dbReference type="OrthoDB" id="5672220at2"/>
<reference evidence="1 2" key="3">
    <citation type="journal article" date="2012" name="J. Bacteriol.">
        <title>Complete resequencing and reannotation of the Lactobacillus plantarum WCFS1 genome.</title>
        <authorList>
            <person name="Siezen R.J."/>
            <person name="Francke C."/>
            <person name="Renckens B."/>
            <person name="Boekhorst J."/>
            <person name="Wels M."/>
            <person name="Kleerebezem M."/>
            <person name="van Hijum S.A.F.T."/>
        </authorList>
    </citation>
    <scope>NUCLEOTIDE SEQUENCE [LARGE SCALE GENOMIC DNA]</scope>
    <source>
        <strain evidence="2">ATCC BAA-793 / NCIMB 8826 / WCFS1</strain>
    </source>
</reference>
<reference key="2">
    <citation type="submission" date="2011-06" db="EMBL/GenBank/DDBJ databases">
        <title>Complete resequencing and reannotation of the Lactobacillus plantarum WCFS1 genome.</title>
        <authorList>
            <person name="Siezen R.J."/>
            <person name="Francke C."/>
            <person name="Renckens B."/>
            <person name="Boekhorst J."/>
            <person name="Wels M."/>
            <person name="Kleerebezem M."/>
            <person name="van Hijum S.A.F.T."/>
        </authorList>
    </citation>
    <scope>NUCLEOTIDE SEQUENCE</scope>
    <source>
        <strain>WCFS1</strain>
    </source>
</reference>
<evidence type="ECO:0000313" key="2">
    <source>
        <dbReference type="Proteomes" id="UP000000432"/>
    </source>
</evidence>
<reference evidence="1 2" key="1">
    <citation type="journal article" date="2003" name="Proc. Natl. Acad. Sci. U.S.A.">
        <title>Complete genome sequence of Lactobacillus plantarum WCFS1.</title>
        <authorList>
            <person name="Kleerebezem M."/>
            <person name="Boekhorst J."/>
            <person name="van Kranenburg R."/>
            <person name="Molenaar D."/>
            <person name="Kuipers O.P."/>
            <person name="Leer R."/>
            <person name="Tarchini R."/>
            <person name="Peters S.A."/>
            <person name="Sandbrink H.M."/>
            <person name="Fiers M.W."/>
            <person name="Stiekema W."/>
            <person name="Lankhorst R.M."/>
            <person name="Bron P.A."/>
            <person name="Hoffer S.M."/>
            <person name="Groot M.N."/>
            <person name="Kerkhoven R."/>
            <person name="de Vries M."/>
            <person name="Ursing B."/>
            <person name="de Vos W.M."/>
            <person name="Siezen R.J."/>
        </authorList>
    </citation>
    <scope>NUCLEOTIDE SEQUENCE [LARGE SCALE GENOMIC DNA]</scope>
    <source>
        <strain evidence="2">ATCC BAA-793 / NCIMB 8826 / WCFS1</strain>
    </source>
</reference>
<dbReference type="RefSeq" id="WP_011101364.1">
    <property type="nucleotide sequence ID" value="NC_004567.2"/>
</dbReference>
<evidence type="ECO:0008006" key="3">
    <source>
        <dbReference type="Google" id="ProtNLM"/>
    </source>
</evidence>
<dbReference type="HOGENOM" id="CLU_082354_0_0_9"/>
<dbReference type="DNASU" id="1062675"/>
<dbReference type="InterPro" id="IPR029058">
    <property type="entry name" value="AB_hydrolase_fold"/>
</dbReference>
<dbReference type="Proteomes" id="UP000000432">
    <property type="component" value="Chromosome"/>
</dbReference>
<dbReference type="PATRIC" id="fig|220668.9.peg.1133"/>
<organism evidence="1 2">
    <name type="scientific">Lactiplantibacillus plantarum (strain ATCC BAA-793 / NCIMB 8826 / WCFS1)</name>
    <name type="common">Lactobacillus plantarum</name>
    <dbReference type="NCBI Taxonomy" id="220668"/>
    <lineage>
        <taxon>Bacteria</taxon>
        <taxon>Bacillati</taxon>
        <taxon>Bacillota</taxon>
        <taxon>Bacilli</taxon>
        <taxon>Lactobacillales</taxon>
        <taxon>Lactobacillaceae</taxon>
        <taxon>Lactiplantibacillus</taxon>
    </lineage>
</organism>
<dbReference type="Gene3D" id="3.40.50.1820">
    <property type="entry name" value="alpha/beta hydrolase"/>
    <property type="match status" value="1"/>
</dbReference>
<dbReference type="AlphaFoldDB" id="F9UNB2"/>
<dbReference type="EMBL" id="AL935263">
    <property type="protein sequence ID" value="CCC78701.1"/>
    <property type="molecule type" value="Genomic_DNA"/>
</dbReference>
<proteinExistence type="predicted"/>
<accession>F9UNB2</accession>
<keyword evidence="2" id="KW-1185">Reference proteome</keyword>
<gene>
    <name evidence="1" type="ordered locus">lp_1347</name>
</gene>
<dbReference type="STRING" id="220668.lp_1347"/>